<accession>A0A847D065</accession>
<evidence type="ECO:0000313" key="1">
    <source>
        <dbReference type="EMBL" id="NLD25379.1"/>
    </source>
</evidence>
<dbReference type="Proteomes" id="UP000545876">
    <property type="component" value="Unassembled WGS sequence"/>
</dbReference>
<sequence length="197" mass="22179">MNILRINSKKTMSFLSAMLFVGLLLQTVTGKVVISTANAGTAEEILPIIKKDQTEHIYEESNPIPFLVLTEEQIAHEQKVQKVRKYLQSRNSPLSHFAEDFVKASEEYRIDYRIVAAISIIESGGGKKNFRSYNAWGWGKSGFTDWSEGIWAVSKGIGKYYSKGLTTPRLISYSYCPPSADSWARKVQGVMNLIAQY</sequence>
<dbReference type="AlphaFoldDB" id="A0A847D065"/>
<reference evidence="1 2" key="1">
    <citation type="journal article" date="2020" name="Biotechnol. Biofuels">
        <title>New insights from the biogas microbiome by comprehensive genome-resolved metagenomics of nearly 1600 species originating from multiple anaerobic digesters.</title>
        <authorList>
            <person name="Campanaro S."/>
            <person name="Treu L."/>
            <person name="Rodriguez-R L.M."/>
            <person name="Kovalovszki A."/>
            <person name="Ziels R.M."/>
            <person name="Maus I."/>
            <person name="Zhu X."/>
            <person name="Kougias P.G."/>
            <person name="Basile A."/>
            <person name="Luo G."/>
            <person name="Schluter A."/>
            <person name="Konstantinidis K.T."/>
            <person name="Angelidaki I."/>
        </authorList>
    </citation>
    <scope>NUCLEOTIDE SEQUENCE [LARGE SCALE GENOMIC DNA]</scope>
    <source>
        <strain evidence="1">AS06rmzACSIP_65</strain>
    </source>
</reference>
<evidence type="ECO:0000313" key="2">
    <source>
        <dbReference type="Proteomes" id="UP000545876"/>
    </source>
</evidence>
<name>A0A847D065_9BACT</name>
<proteinExistence type="predicted"/>
<evidence type="ECO:0008006" key="3">
    <source>
        <dbReference type="Google" id="ProtNLM"/>
    </source>
</evidence>
<gene>
    <name evidence="1" type="ORF">GX656_01925</name>
</gene>
<dbReference type="Gene3D" id="1.10.530.10">
    <property type="match status" value="1"/>
</dbReference>
<comment type="caution">
    <text evidence="1">The sequence shown here is derived from an EMBL/GenBank/DDBJ whole genome shotgun (WGS) entry which is preliminary data.</text>
</comment>
<dbReference type="EMBL" id="JAAZBX010000006">
    <property type="protein sequence ID" value="NLD25379.1"/>
    <property type="molecule type" value="Genomic_DNA"/>
</dbReference>
<organism evidence="1 2">
    <name type="scientific">Candidatus Dojkabacteria bacterium</name>
    <dbReference type="NCBI Taxonomy" id="2099670"/>
    <lineage>
        <taxon>Bacteria</taxon>
        <taxon>Candidatus Dojkabacteria</taxon>
    </lineage>
</organism>
<protein>
    <recommendedName>
        <fullName evidence="3">Mannosyl-glycoprotein endo-beta-N-acetylglucosamidase-like domain-containing protein</fullName>
    </recommendedName>
</protein>